<evidence type="ECO:0000256" key="16">
    <source>
        <dbReference type="PIRSR" id="PIRSR000472-50"/>
    </source>
</evidence>
<evidence type="ECO:0000256" key="3">
    <source>
        <dbReference type="ARBA" id="ARBA00012660"/>
    </source>
</evidence>
<keyword evidence="5 19" id="KW-0728">SH3 domain</keyword>
<dbReference type="EC" id="2.4.1.68" evidence="3 15"/>
<dbReference type="Gene3D" id="3.40.50.11350">
    <property type="match status" value="1"/>
</dbReference>
<evidence type="ECO:0000256" key="9">
    <source>
        <dbReference type="ARBA" id="ARBA00022968"/>
    </source>
</evidence>
<dbReference type="FunFam" id="3.40.50.11350:FF:000001">
    <property type="entry name" value="Alpha-(1,6)-fucosyltransferase"/>
    <property type="match status" value="1"/>
</dbReference>
<reference evidence="23 24" key="1">
    <citation type="submission" date="2015-04" db="EMBL/GenBank/DDBJ databases">
        <authorList>
            <person name="Syromyatnikov M.Y."/>
            <person name="Popov V.N."/>
        </authorList>
    </citation>
    <scope>NUCLEOTIDE SEQUENCE [LARGE SCALE GENOMIC DNA]</scope>
</reference>
<feature type="disulfide bond" evidence="18">
    <location>
        <begin position="223"/>
        <end position="227"/>
    </location>
</feature>
<dbReference type="PANTHER" id="PTHR13132:SF29">
    <property type="entry name" value="ALPHA-(1,6)-FUCOSYLTRANSFERASE"/>
    <property type="match status" value="1"/>
</dbReference>
<evidence type="ECO:0000256" key="19">
    <source>
        <dbReference type="PROSITE-ProRule" id="PRU00192"/>
    </source>
</evidence>
<gene>
    <name evidence="23" type="primary">putative Alpha-(1</name>
    <name evidence="23" type="ORF">CLUMA_CG017558</name>
</gene>
<comment type="catalytic activity">
    <reaction evidence="14 15">
        <text>N(4)-{beta-D-GlcNAc-(1-&gt;2)-alpha-D-Man-(1-&gt;3)-[beta-D-GlcNAc-(1-&gt;2)-alpha-D-Man-(1-&gt;6)]-beta-D-Man-(1-&gt;4)-beta-D-GlcNAc-(1-&gt;4)-beta-D-GlcNAc}-L-asparaginyl-[protein] + GDP-beta-L-fucose = an N(4)-{beta-D-GlcNAc-(1-&gt;2)-alpha-D-Man-(1-&gt;3)-[beta-D-GlcNAc-(1-&gt;2)-alpha-D-Man-(1-&gt;6)]-beta-D-Man-(1-&gt;4)-beta-D-GlcNAc-(1-&gt;4)-[alpha-L-Fuc-(1-&gt;6)]-beta-D-GlcNAc}-L-asparaginyl-[protein] + GDP + H(+)</text>
        <dbReference type="Rhea" id="RHEA:12985"/>
        <dbReference type="Rhea" id="RHEA-COMP:13526"/>
        <dbReference type="Rhea" id="RHEA-COMP:13532"/>
        <dbReference type="ChEBI" id="CHEBI:15378"/>
        <dbReference type="ChEBI" id="CHEBI:57273"/>
        <dbReference type="ChEBI" id="CHEBI:58189"/>
        <dbReference type="ChEBI" id="CHEBI:60651"/>
        <dbReference type="ChEBI" id="CHEBI:137207"/>
        <dbReference type="EC" id="2.4.1.68"/>
    </reaction>
</comment>
<accession>A0A1J1IY37</accession>
<dbReference type="PROSITE" id="PS50002">
    <property type="entry name" value="SH3"/>
    <property type="match status" value="1"/>
</dbReference>
<dbReference type="OrthoDB" id="2014825at2759"/>
<protein>
    <recommendedName>
        <fullName evidence="4 15">Alpha-(1,6)-fucosyltransferase</fullName>
        <ecNumber evidence="3 15">2.4.1.68</ecNumber>
    </recommendedName>
</protein>
<dbReference type="InterPro" id="IPR001452">
    <property type="entry name" value="SH3_domain"/>
</dbReference>
<dbReference type="FunFam" id="2.30.30.40:FF:000070">
    <property type="entry name" value="Alpha-(1,6)-fucosyltransferase"/>
    <property type="match status" value="1"/>
</dbReference>
<keyword evidence="10" id="KW-1133">Transmembrane helix</keyword>
<evidence type="ECO:0000256" key="13">
    <source>
        <dbReference type="ARBA" id="ARBA00023157"/>
    </source>
</evidence>
<evidence type="ECO:0000259" key="22">
    <source>
        <dbReference type="PROSITE" id="PS51659"/>
    </source>
</evidence>
<dbReference type="InterPro" id="IPR036028">
    <property type="entry name" value="SH3-like_dom_sf"/>
</dbReference>
<evidence type="ECO:0000256" key="5">
    <source>
        <dbReference type="ARBA" id="ARBA00022443"/>
    </source>
</evidence>
<dbReference type="Gene3D" id="2.30.30.40">
    <property type="entry name" value="SH3 Domains"/>
    <property type="match status" value="1"/>
</dbReference>
<evidence type="ECO:0000256" key="12">
    <source>
        <dbReference type="ARBA" id="ARBA00023136"/>
    </source>
</evidence>
<dbReference type="InterPro" id="IPR015827">
    <property type="entry name" value="Fut8"/>
</dbReference>
<feature type="region of interest" description="Important for donor substrate binding" evidence="16 20">
    <location>
        <begin position="367"/>
        <end position="368"/>
    </location>
</feature>
<evidence type="ECO:0000259" key="21">
    <source>
        <dbReference type="PROSITE" id="PS50002"/>
    </source>
</evidence>
<comment type="similarity">
    <text evidence="15 20">Belongs to the glycosyltransferase 23 family.</text>
</comment>
<dbReference type="PROSITE" id="PS51659">
    <property type="entry name" value="GT23"/>
    <property type="match status" value="1"/>
</dbReference>
<dbReference type="Pfam" id="PF19745">
    <property type="entry name" value="FUT8_N_cat"/>
    <property type="match status" value="1"/>
</dbReference>
<dbReference type="GO" id="GO:0008424">
    <property type="term" value="F:glycoprotein 6-alpha-L-fucosyltransferase activity"/>
    <property type="evidence" value="ECO:0007669"/>
    <property type="project" value="UniProtKB-EC"/>
</dbReference>
<keyword evidence="9" id="KW-0735">Signal-anchor</keyword>
<evidence type="ECO:0000256" key="10">
    <source>
        <dbReference type="ARBA" id="ARBA00022989"/>
    </source>
</evidence>
<dbReference type="CDD" id="cd11792">
    <property type="entry name" value="SH3_Fut8"/>
    <property type="match status" value="1"/>
</dbReference>
<proteinExistence type="inferred from homology"/>
<evidence type="ECO:0000256" key="18">
    <source>
        <dbReference type="PIRSR" id="PIRSR000472-52"/>
    </source>
</evidence>
<feature type="disulfide bond" evidence="18">
    <location>
        <begin position="217"/>
        <end position="235"/>
    </location>
</feature>
<evidence type="ECO:0000256" key="2">
    <source>
        <dbReference type="ARBA" id="ARBA00004922"/>
    </source>
</evidence>
<keyword evidence="8" id="KW-0812">Transmembrane</keyword>
<dbReference type="InterPro" id="IPR027350">
    <property type="entry name" value="GT23_dom"/>
</dbReference>
<keyword evidence="11 15" id="KW-0333">Golgi apparatus</keyword>
<evidence type="ECO:0000256" key="6">
    <source>
        <dbReference type="ARBA" id="ARBA00022676"/>
    </source>
</evidence>
<feature type="short sequence motif" description="SH3-binding" evidence="17">
    <location>
        <begin position="301"/>
        <end position="307"/>
    </location>
</feature>
<comment type="subcellular location">
    <subcellularLocation>
        <location evidence="1">Golgi apparatus</location>
        <location evidence="1">Golgi stack membrane</location>
        <topology evidence="1">Single-pass type II membrane protein</topology>
    </subcellularLocation>
</comment>
<dbReference type="STRING" id="568069.A0A1J1IY37"/>
<evidence type="ECO:0000256" key="4">
    <source>
        <dbReference type="ARBA" id="ARBA00018201"/>
    </source>
</evidence>
<dbReference type="InterPro" id="IPR045573">
    <property type="entry name" value="Fut8_N_cat"/>
</dbReference>
<dbReference type="GO" id="GO:0006487">
    <property type="term" value="P:protein N-linked glycosylation"/>
    <property type="evidence" value="ECO:0007669"/>
    <property type="project" value="TreeGrafter"/>
</dbReference>
<dbReference type="CDD" id="cd11300">
    <property type="entry name" value="Fut8_like"/>
    <property type="match status" value="1"/>
</dbReference>
<dbReference type="GO" id="GO:0032580">
    <property type="term" value="C:Golgi cisterna membrane"/>
    <property type="evidence" value="ECO:0007669"/>
    <property type="project" value="UniProtKB-SubCell"/>
</dbReference>
<evidence type="ECO:0000313" key="24">
    <source>
        <dbReference type="Proteomes" id="UP000183832"/>
    </source>
</evidence>
<evidence type="ECO:0000256" key="8">
    <source>
        <dbReference type="ARBA" id="ARBA00022692"/>
    </source>
</evidence>
<sequence length="578" mass="66400">MSFTRQILVFIAIWALLIYIFITKLNATGGENESEDMQKLNQAISMLERSKSIDNDLKRLLDDYNNDAASNDAKADLLKQIHLKFQDNFETQDSLQDSSQQNQRTGIPSLEYELLRRRIGTNILEYWNYMSSEAEKLQKLLSNEVESHQSQKILTDFVQLSREHKRSLLNDFDQMTKNDGYENYRHTEAKALSDLVQKRLYYLQNPTDCATAKKLVCKINKGCGWGCQLHHMVYCFIMAYATERTLILKSKGWRYHKGGFEEIFQPVSKTCLDERGASMGAWPANENVQVLTVPIIDSLNPRPSFLPLAIPADLAPRLTKLHGDPIAWWIGQFVKFLLKPQPETQEMLDNGRKKLGFKKPIVGVHIRRTDKVGTEASFHSLDEYMRSVDEYYNQLEMVQYVEKRRVFLASDDPKVIDEARKNYPHYDVIGDPEIAKIAAVSTRYTDSSLNGIMLDIDLLSKSDFLVCTFSSQVCRVAYEIMQTVYPDAYNRFKSLDDIYYYGGQNSHNVISVLDHKPSTHDQIQVKTGDLIGIAGNHWNGFSKGKNLRTNQNGLFPSFKVNDKVEVANFPKYSHVDEM</sequence>
<evidence type="ECO:0000256" key="1">
    <source>
        <dbReference type="ARBA" id="ARBA00004447"/>
    </source>
</evidence>
<evidence type="ECO:0000256" key="17">
    <source>
        <dbReference type="PIRSR" id="PIRSR000472-51"/>
    </source>
</evidence>
<dbReference type="Gene3D" id="1.10.287.1060">
    <property type="entry name" value="ESAT-6-like"/>
    <property type="match status" value="1"/>
</dbReference>
<evidence type="ECO:0000256" key="15">
    <source>
        <dbReference type="PIRNR" id="PIRNR000472"/>
    </source>
</evidence>
<keyword evidence="6 15" id="KW-0328">Glycosyltransferase</keyword>
<feature type="disulfide bond" evidence="18">
    <location>
        <begin position="209"/>
        <end position="271"/>
    </location>
</feature>
<feature type="domain" description="SH3" evidence="21">
    <location>
        <begin position="504"/>
        <end position="565"/>
    </location>
</feature>
<organism evidence="23 24">
    <name type="scientific">Clunio marinus</name>
    <dbReference type="NCBI Taxonomy" id="568069"/>
    <lineage>
        <taxon>Eukaryota</taxon>
        <taxon>Metazoa</taxon>
        <taxon>Ecdysozoa</taxon>
        <taxon>Arthropoda</taxon>
        <taxon>Hexapoda</taxon>
        <taxon>Insecta</taxon>
        <taxon>Pterygota</taxon>
        <taxon>Neoptera</taxon>
        <taxon>Endopterygota</taxon>
        <taxon>Diptera</taxon>
        <taxon>Nematocera</taxon>
        <taxon>Chironomoidea</taxon>
        <taxon>Chironomidae</taxon>
        <taxon>Clunio</taxon>
    </lineage>
</organism>
<comment type="function">
    <text evidence="15">Catalyzes the addition of fucose in alpha 1-6 linkage to the first GlcNAc residue, next to the peptide chains in N-glycans.</text>
</comment>
<evidence type="ECO:0000256" key="11">
    <source>
        <dbReference type="ARBA" id="ARBA00023034"/>
    </source>
</evidence>
<dbReference type="UniPathway" id="UPA00378"/>
<dbReference type="PANTHER" id="PTHR13132">
    <property type="entry name" value="ALPHA- 1,6 -FUCOSYLTRANSFERASE"/>
    <property type="match status" value="1"/>
</dbReference>
<keyword evidence="12 15" id="KW-0472">Membrane</keyword>
<evidence type="ECO:0000313" key="23">
    <source>
        <dbReference type="EMBL" id="CRL04476.1"/>
    </source>
</evidence>
<evidence type="ECO:0000256" key="14">
    <source>
        <dbReference type="ARBA" id="ARBA00093238"/>
    </source>
</evidence>
<dbReference type="InterPro" id="IPR035653">
    <property type="entry name" value="Fut8_SH3"/>
</dbReference>
<comment type="pathway">
    <text evidence="2 15">Protein modification; protein glycosylation.</text>
</comment>
<dbReference type="SUPFAM" id="SSF50044">
    <property type="entry name" value="SH3-domain"/>
    <property type="match status" value="1"/>
</dbReference>
<feature type="disulfide bond" evidence="18">
    <location>
        <begin position="467"/>
        <end position="474"/>
    </location>
</feature>
<evidence type="ECO:0000256" key="20">
    <source>
        <dbReference type="PROSITE-ProRule" id="PRU00992"/>
    </source>
</evidence>
<evidence type="ECO:0000256" key="7">
    <source>
        <dbReference type="ARBA" id="ARBA00022679"/>
    </source>
</evidence>
<keyword evidence="13 18" id="KW-1015">Disulfide bond</keyword>
<name>A0A1J1IY37_9DIPT</name>
<dbReference type="Proteomes" id="UP000183832">
    <property type="component" value="Unassembled WGS sequence"/>
</dbReference>
<dbReference type="AlphaFoldDB" id="A0A1J1IY37"/>
<dbReference type="EMBL" id="CVRI01000063">
    <property type="protein sequence ID" value="CRL04476.1"/>
    <property type="molecule type" value="Genomic_DNA"/>
</dbReference>
<feature type="domain" description="GT23" evidence="22">
    <location>
        <begin position="211"/>
        <end position="495"/>
    </location>
</feature>
<dbReference type="PIRSF" id="PIRSF000472">
    <property type="entry name" value="Alpha1_6FUT_euk"/>
    <property type="match status" value="1"/>
</dbReference>
<keyword evidence="24" id="KW-1185">Reference proteome</keyword>
<keyword evidence="7 15" id="KW-0808">Transferase</keyword>